<dbReference type="AlphaFoldDB" id="A0AAW0AEU2"/>
<name>A0AAW0AEU2_9AGAR</name>
<evidence type="ECO:0000313" key="1">
    <source>
        <dbReference type="EMBL" id="KAK7007497.1"/>
    </source>
</evidence>
<gene>
    <name evidence="1" type="ORF">R3P38DRAFT_2792265</name>
</gene>
<reference evidence="1 2" key="1">
    <citation type="journal article" date="2024" name="J Genomics">
        <title>Draft genome sequencing and assembly of Favolaschia claudopus CIRM-BRFM 2984 isolated from oak limbs.</title>
        <authorList>
            <person name="Navarro D."/>
            <person name="Drula E."/>
            <person name="Chaduli D."/>
            <person name="Cazenave R."/>
            <person name="Ahrendt S."/>
            <person name="Wang J."/>
            <person name="Lipzen A."/>
            <person name="Daum C."/>
            <person name="Barry K."/>
            <person name="Grigoriev I.V."/>
            <person name="Favel A."/>
            <person name="Rosso M.N."/>
            <person name="Martin F."/>
        </authorList>
    </citation>
    <scope>NUCLEOTIDE SEQUENCE [LARGE SCALE GENOMIC DNA]</scope>
    <source>
        <strain evidence="1 2">CIRM-BRFM 2984</strain>
    </source>
</reference>
<dbReference type="EMBL" id="JAWWNJ010000070">
    <property type="protein sequence ID" value="KAK7007497.1"/>
    <property type="molecule type" value="Genomic_DNA"/>
</dbReference>
<accession>A0AAW0AEU2</accession>
<organism evidence="1 2">
    <name type="scientific">Favolaschia claudopus</name>
    <dbReference type="NCBI Taxonomy" id="2862362"/>
    <lineage>
        <taxon>Eukaryota</taxon>
        <taxon>Fungi</taxon>
        <taxon>Dikarya</taxon>
        <taxon>Basidiomycota</taxon>
        <taxon>Agaricomycotina</taxon>
        <taxon>Agaricomycetes</taxon>
        <taxon>Agaricomycetidae</taxon>
        <taxon>Agaricales</taxon>
        <taxon>Marasmiineae</taxon>
        <taxon>Mycenaceae</taxon>
        <taxon>Favolaschia</taxon>
    </lineage>
</organism>
<comment type="caution">
    <text evidence="1">The sequence shown here is derived from an EMBL/GenBank/DDBJ whole genome shotgun (WGS) entry which is preliminary data.</text>
</comment>
<evidence type="ECO:0000313" key="2">
    <source>
        <dbReference type="Proteomes" id="UP001362999"/>
    </source>
</evidence>
<sequence length="525" mass="59519">MAVPSEEAPRFERVLAPGESVSVQSLFYRAKNLSISGGTFNFTTTTTALPDFENFRRIPLGDLIVERNLGVVQNLRRHGRNTITLRRVHVAKVFGFTAPFTAAMYEGNNAKEEWDEYISIHTRLSLYAAVFHQGKAILGVAVGRSKDLIRLNSKQCTPWLHRTGLVCFEVAHSDVRYSRFSISGSCEDPHVRQAWSQHSYDTALHSPEYLLPPHEFPNMPSSIDFDDYYRSLSRDLKLPKYRYTTLKNTASVRISSWVIFDGERTGREVAFLIRPEEVFVVCKSCHDDLVFNRESVKDGGWYRFPRTQDGTGIELNEQTLFTMHLHRDSAERADQAWLSQAGYVLSQLGLDFDVCSVVRRIKVKAIIHPSKPSIDEAELFLPPLSAFLALGCTHLQYPTLQTEQPFWFDPISKQPLSGKTAQELGLPEIEIAIRVKSQYLDQSTLKSLREFHRAKGFAPDTQDIAKQLKNPLYYFGNEGDPLPQPLQISKVRSSRQKTPAFYSESDSDIGEVVLALAVFLSQTFA</sequence>
<dbReference type="Proteomes" id="UP001362999">
    <property type="component" value="Unassembled WGS sequence"/>
</dbReference>
<protein>
    <submittedName>
        <fullName evidence="1">Uncharacterized protein</fullName>
    </submittedName>
</protein>
<keyword evidence="2" id="KW-1185">Reference proteome</keyword>
<proteinExistence type="predicted"/>